<keyword evidence="3" id="KW-1185">Reference proteome</keyword>
<dbReference type="EMBL" id="FTNF01000011">
    <property type="protein sequence ID" value="SIR51939.1"/>
    <property type="molecule type" value="Genomic_DNA"/>
</dbReference>
<sequence length="239" mass="25682">MDDLERQLRDLSPWLHTPETPDVTARVRARLAVPAPQPRRWRYYLAALLVALLVGLLPPGRAALAGAVTGLLRFAGVTIETAPAPEPPAGAPSPLPSQRSLPLDEAQGKVRFPLRGPAALGAPEQVLVADPDSTGAYRVASLLYRGGTLRLDAFDGRVDPVYLKRISGPGTEWVQVNGAFAIWVAGPHELTYVDRFGVTRVETARLAASTLIWEEAGVTYRLESDLPKAEAVGIAASVW</sequence>
<keyword evidence="1" id="KW-0812">Transmembrane</keyword>
<gene>
    <name evidence="2" type="ORF">SAMN05444858_11160</name>
</gene>
<proteinExistence type="predicted"/>
<evidence type="ECO:0000313" key="3">
    <source>
        <dbReference type="Proteomes" id="UP000186004"/>
    </source>
</evidence>
<evidence type="ECO:0000256" key="1">
    <source>
        <dbReference type="SAM" id="Phobius"/>
    </source>
</evidence>
<dbReference type="AlphaFoldDB" id="A0A1N7BKN8"/>
<dbReference type="OrthoDB" id="4328209at2"/>
<evidence type="ECO:0008006" key="4">
    <source>
        <dbReference type="Google" id="ProtNLM"/>
    </source>
</evidence>
<feature type="transmembrane region" description="Helical" evidence="1">
    <location>
        <begin position="43"/>
        <end position="64"/>
    </location>
</feature>
<accession>A0A1N7BKN8</accession>
<name>A0A1N7BKN8_9ACTN</name>
<reference evidence="2 3" key="1">
    <citation type="submission" date="2017-01" db="EMBL/GenBank/DDBJ databases">
        <authorList>
            <person name="Mah S.A."/>
            <person name="Swanson W.J."/>
            <person name="Moy G.W."/>
            <person name="Vacquier V.D."/>
        </authorList>
    </citation>
    <scope>NUCLEOTIDE SEQUENCE [LARGE SCALE GENOMIC DNA]</scope>
    <source>
        <strain evidence="2 3">DSM 45758</strain>
    </source>
</reference>
<organism evidence="2 3">
    <name type="scientific">Micromonospora avicenniae</name>
    <dbReference type="NCBI Taxonomy" id="1198245"/>
    <lineage>
        <taxon>Bacteria</taxon>
        <taxon>Bacillati</taxon>
        <taxon>Actinomycetota</taxon>
        <taxon>Actinomycetes</taxon>
        <taxon>Micromonosporales</taxon>
        <taxon>Micromonosporaceae</taxon>
        <taxon>Micromonospora</taxon>
    </lineage>
</organism>
<keyword evidence="1" id="KW-1133">Transmembrane helix</keyword>
<keyword evidence="1" id="KW-0472">Membrane</keyword>
<dbReference type="Proteomes" id="UP000186004">
    <property type="component" value="Unassembled WGS sequence"/>
</dbReference>
<evidence type="ECO:0000313" key="2">
    <source>
        <dbReference type="EMBL" id="SIR51939.1"/>
    </source>
</evidence>
<dbReference type="STRING" id="1198245.SAMN05444858_11160"/>
<dbReference type="RefSeq" id="WP_076471547.1">
    <property type="nucleotide sequence ID" value="NZ_FTNF01000011.1"/>
</dbReference>
<protein>
    <recommendedName>
        <fullName evidence="4">DUF4367 domain-containing protein</fullName>
    </recommendedName>
</protein>